<accession>A0A285D255</accession>
<comment type="similarity">
    <text evidence="11 14">Belongs to the fluoride channel Fluc/FEX (TC 1.A.43) family.</text>
</comment>
<feature type="transmembrane region" description="Helical" evidence="14">
    <location>
        <begin position="34"/>
        <end position="55"/>
    </location>
</feature>
<keyword evidence="5 14" id="KW-0479">Metal-binding</keyword>
<dbReference type="GO" id="GO:0046872">
    <property type="term" value="F:metal ion binding"/>
    <property type="evidence" value="ECO:0007669"/>
    <property type="project" value="UniProtKB-KW"/>
</dbReference>
<dbReference type="Pfam" id="PF02537">
    <property type="entry name" value="CRCB"/>
    <property type="match status" value="1"/>
</dbReference>
<evidence type="ECO:0000256" key="7">
    <source>
        <dbReference type="ARBA" id="ARBA00023053"/>
    </source>
</evidence>
<feature type="transmembrane region" description="Helical" evidence="14">
    <location>
        <begin position="6"/>
        <end position="27"/>
    </location>
</feature>
<evidence type="ECO:0000313" key="16">
    <source>
        <dbReference type="Proteomes" id="UP000219546"/>
    </source>
</evidence>
<keyword evidence="9 14" id="KW-0472">Membrane</keyword>
<dbReference type="AlphaFoldDB" id="A0A285D255"/>
<reference evidence="15 16" key="1">
    <citation type="submission" date="2017-08" db="EMBL/GenBank/DDBJ databases">
        <authorList>
            <person name="de Groot N.N."/>
        </authorList>
    </citation>
    <scope>NUCLEOTIDE SEQUENCE [LARGE SCALE GENOMIC DNA]</scope>
    <source>
        <strain evidence="15 16">JC228</strain>
    </source>
</reference>
<dbReference type="Proteomes" id="UP000219546">
    <property type="component" value="Unassembled WGS sequence"/>
</dbReference>
<keyword evidence="4 14" id="KW-0812">Transmembrane</keyword>
<organism evidence="15 16">
    <name type="scientific">Bacillus oleivorans</name>
    <dbReference type="NCBI Taxonomy" id="1448271"/>
    <lineage>
        <taxon>Bacteria</taxon>
        <taxon>Bacillati</taxon>
        <taxon>Bacillota</taxon>
        <taxon>Bacilli</taxon>
        <taxon>Bacillales</taxon>
        <taxon>Bacillaceae</taxon>
        <taxon>Bacillus</taxon>
    </lineage>
</organism>
<evidence type="ECO:0000256" key="13">
    <source>
        <dbReference type="ARBA" id="ARBA00049940"/>
    </source>
</evidence>
<evidence type="ECO:0000256" key="8">
    <source>
        <dbReference type="ARBA" id="ARBA00023065"/>
    </source>
</evidence>
<evidence type="ECO:0000256" key="9">
    <source>
        <dbReference type="ARBA" id="ARBA00023136"/>
    </source>
</evidence>
<evidence type="ECO:0000256" key="12">
    <source>
        <dbReference type="ARBA" id="ARBA00035585"/>
    </source>
</evidence>
<dbReference type="PANTHER" id="PTHR28259">
    <property type="entry name" value="FLUORIDE EXPORT PROTEIN 1-RELATED"/>
    <property type="match status" value="1"/>
</dbReference>
<feature type="binding site" evidence="14">
    <location>
        <position position="72"/>
    </location>
    <ligand>
        <name>Na(+)</name>
        <dbReference type="ChEBI" id="CHEBI:29101"/>
        <note>structural</note>
    </ligand>
</feature>
<comment type="catalytic activity">
    <reaction evidence="12">
        <text>fluoride(in) = fluoride(out)</text>
        <dbReference type="Rhea" id="RHEA:76159"/>
        <dbReference type="ChEBI" id="CHEBI:17051"/>
    </reaction>
    <physiologicalReaction direction="left-to-right" evidence="12">
        <dbReference type="Rhea" id="RHEA:76160"/>
    </physiologicalReaction>
</comment>
<keyword evidence="16" id="KW-1185">Reference proteome</keyword>
<dbReference type="InterPro" id="IPR003691">
    <property type="entry name" value="FluC"/>
</dbReference>
<keyword evidence="2 14" id="KW-0813">Transport</keyword>
<comment type="function">
    <text evidence="13 14">Fluoride-specific ion channel. Important for reducing fluoride concentration in the cell, thus reducing its toxicity.</text>
</comment>
<dbReference type="PANTHER" id="PTHR28259:SF16">
    <property type="entry name" value="FLUORIDE-SPECIFIC ION CHANNEL FLUC 2"/>
    <property type="match status" value="1"/>
</dbReference>
<protein>
    <recommendedName>
        <fullName evidence="14">Fluoride-specific ion channel FluC</fullName>
    </recommendedName>
</protein>
<evidence type="ECO:0000256" key="4">
    <source>
        <dbReference type="ARBA" id="ARBA00022692"/>
    </source>
</evidence>
<dbReference type="EMBL" id="OAOP01000008">
    <property type="protein sequence ID" value="SNX73907.1"/>
    <property type="molecule type" value="Genomic_DNA"/>
</dbReference>
<keyword evidence="6 14" id="KW-1133">Transmembrane helix</keyword>
<gene>
    <name evidence="14" type="primary">fluC</name>
    <name evidence="14" type="synonym">crcB</name>
    <name evidence="15" type="ORF">SAMN05877753_10828</name>
</gene>
<evidence type="ECO:0000256" key="10">
    <source>
        <dbReference type="ARBA" id="ARBA00023303"/>
    </source>
</evidence>
<keyword evidence="3 14" id="KW-1003">Cell membrane</keyword>
<keyword evidence="7 14" id="KW-0915">Sodium</keyword>
<evidence type="ECO:0000256" key="11">
    <source>
        <dbReference type="ARBA" id="ARBA00035120"/>
    </source>
</evidence>
<evidence type="ECO:0000256" key="14">
    <source>
        <dbReference type="HAMAP-Rule" id="MF_00454"/>
    </source>
</evidence>
<dbReference type="GO" id="GO:0140114">
    <property type="term" value="P:cellular detoxification of fluoride"/>
    <property type="evidence" value="ECO:0007669"/>
    <property type="project" value="UniProtKB-UniRule"/>
</dbReference>
<feature type="binding site" evidence="14">
    <location>
        <position position="75"/>
    </location>
    <ligand>
        <name>Na(+)</name>
        <dbReference type="ChEBI" id="CHEBI:29101"/>
        <note>structural</note>
    </ligand>
</feature>
<feature type="transmembrane region" description="Helical" evidence="14">
    <location>
        <begin position="61"/>
        <end position="81"/>
    </location>
</feature>
<comment type="activity regulation">
    <text evidence="14">Na(+) is not transported, but it plays an essential structural role and its presence is essential for fluoride channel function.</text>
</comment>
<dbReference type="HAMAP" id="MF_00454">
    <property type="entry name" value="FluC"/>
    <property type="match status" value="1"/>
</dbReference>
<keyword evidence="8 14" id="KW-0406">Ion transport</keyword>
<evidence type="ECO:0000256" key="3">
    <source>
        <dbReference type="ARBA" id="ARBA00022475"/>
    </source>
</evidence>
<dbReference type="OrthoDB" id="9815830at2"/>
<name>A0A285D255_9BACI</name>
<feature type="transmembrane region" description="Helical" evidence="14">
    <location>
        <begin position="93"/>
        <end position="116"/>
    </location>
</feature>
<keyword evidence="10 14" id="KW-0407">Ion channel</keyword>
<evidence type="ECO:0000256" key="1">
    <source>
        <dbReference type="ARBA" id="ARBA00004651"/>
    </source>
</evidence>
<evidence type="ECO:0000313" key="15">
    <source>
        <dbReference type="EMBL" id="SNX73907.1"/>
    </source>
</evidence>
<proteinExistence type="inferred from homology"/>
<evidence type="ECO:0000256" key="6">
    <source>
        <dbReference type="ARBA" id="ARBA00022989"/>
    </source>
</evidence>
<dbReference type="RefSeq" id="WP_097159675.1">
    <property type="nucleotide sequence ID" value="NZ_JBEPMQ010000008.1"/>
</dbReference>
<dbReference type="GO" id="GO:0005886">
    <property type="term" value="C:plasma membrane"/>
    <property type="evidence" value="ECO:0007669"/>
    <property type="project" value="UniProtKB-SubCell"/>
</dbReference>
<evidence type="ECO:0000256" key="2">
    <source>
        <dbReference type="ARBA" id="ARBA00022448"/>
    </source>
</evidence>
<sequence length="117" mass="13137">MSPSLLLLIFLGGFIGAVIRDWVIHLWRKRSNRFWGTCFVNITGSFLLGFCSQAIDSSSPLFLLIIGTGLIGSYTTFSTYSADAFMLWRRSKLCFFIYAAGTVILSIIFFWIGTLIS</sequence>
<evidence type="ECO:0000256" key="5">
    <source>
        <dbReference type="ARBA" id="ARBA00022723"/>
    </source>
</evidence>
<comment type="subcellular location">
    <subcellularLocation>
        <location evidence="1 14">Cell membrane</location>
        <topology evidence="1 14">Multi-pass membrane protein</topology>
    </subcellularLocation>
</comment>
<dbReference type="GO" id="GO:0062054">
    <property type="term" value="F:fluoride channel activity"/>
    <property type="evidence" value="ECO:0007669"/>
    <property type="project" value="UniProtKB-UniRule"/>
</dbReference>